<evidence type="ECO:0000313" key="4">
    <source>
        <dbReference type="Proteomes" id="UP000217349"/>
    </source>
</evidence>
<proteinExistence type="predicted"/>
<evidence type="ECO:0000256" key="1">
    <source>
        <dbReference type="SAM" id="SignalP"/>
    </source>
</evidence>
<dbReference type="EMBL" id="CP039734">
    <property type="protein sequence ID" value="QIR75465.1"/>
    <property type="molecule type" value="Genomic_DNA"/>
</dbReference>
<feature type="chain" id="PRO_5041533473" evidence="1">
    <location>
        <begin position="21"/>
        <end position="219"/>
    </location>
</feature>
<reference evidence="4" key="2">
    <citation type="submission" date="2017-09" db="EMBL/GenBank/DDBJ databases">
        <title>The complete genome of Sulfurospirillum sp. JPD-1.</title>
        <authorList>
            <person name="Goris T."/>
        </authorList>
    </citation>
    <scope>NUCLEOTIDE SEQUENCE [LARGE SCALE GENOMIC DNA]</scope>
    <source>
        <strain evidence="4">JPD-1</strain>
    </source>
</reference>
<reference evidence="2" key="3">
    <citation type="submission" date="2017-09" db="EMBL/GenBank/DDBJ databases">
        <authorList>
            <person name="Goris T."/>
        </authorList>
    </citation>
    <scope>NUCLEOTIDE SEQUENCE</scope>
    <source>
        <strain evidence="2">JPD-1</strain>
    </source>
</reference>
<dbReference type="InterPro" id="IPR047750">
    <property type="entry name" value="YdjY-like"/>
</dbReference>
<keyword evidence="1" id="KW-0732">Signal</keyword>
<reference evidence="3 5" key="1">
    <citation type="journal article" date="2017" name="Environ. Sci. Technol.">
        <title>Organohalide Respiration with Chlorinated Ethenes under Low pH Conditions.</title>
        <authorList>
            <person name="Yang Y."/>
            <person name="Capiro N.L."/>
            <person name="Marcet T.F."/>
            <person name="Yan J."/>
            <person name="Pennell K.D."/>
            <person name="Loffler F.E."/>
        </authorList>
    </citation>
    <scope>NUCLEOTIDE SEQUENCE [LARGE SCALE GENOMIC DNA]</scope>
    <source>
        <strain evidence="3 5">ACSDCE</strain>
    </source>
</reference>
<reference evidence="3" key="5">
    <citation type="submission" date="2020-08" db="EMBL/GenBank/DDBJ databases">
        <authorList>
            <person name="Yang Y."/>
            <person name="Huo L."/>
            <person name="Yan J."/>
        </authorList>
    </citation>
    <scope>NUCLEOTIDE SEQUENCE</scope>
    <source>
        <strain evidence="3">ACSDCE</strain>
    </source>
</reference>
<organism evidence="2 4">
    <name type="scientific">Sulfurospirillum diekertiae</name>
    <dbReference type="NCBI Taxonomy" id="1854492"/>
    <lineage>
        <taxon>Bacteria</taxon>
        <taxon>Pseudomonadati</taxon>
        <taxon>Campylobacterota</taxon>
        <taxon>Epsilonproteobacteria</taxon>
        <taxon>Campylobacterales</taxon>
        <taxon>Sulfurospirillaceae</taxon>
        <taxon>Sulfurospirillum</taxon>
    </lineage>
</organism>
<evidence type="ECO:0000313" key="5">
    <source>
        <dbReference type="Proteomes" id="UP000502831"/>
    </source>
</evidence>
<dbReference type="Proteomes" id="UP000502831">
    <property type="component" value="Chromosome"/>
</dbReference>
<dbReference type="PROSITE" id="PS51257">
    <property type="entry name" value="PROKAR_LIPOPROTEIN"/>
    <property type="match status" value="1"/>
</dbReference>
<accession>A0A290HX27</accession>
<dbReference type="AlphaFoldDB" id="A0A290HX27"/>
<dbReference type="KEGG" id="sulj:SJPD1_2300"/>
<accession>A0A6G9VPM5</accession>
<name>A0A290HX27_9BACT</name>
<reference evidence="2" key="4">
    <citation type="journal article" date="2020" name="MicrobiologyOpen">
        <title>Tetrachloroethene respiration in Sulfurospirillum species is regulated by a two-component system as unraveled by comparative genomics, transcriptomics, and regulator binding studies.</title>
        <authorList>
            <person name="Esken J."/>
            <person name="Goris T."/>
            <person name="Gadkari J."/>
            <person name="Bischler T."/>
            <person name="Forstner K.U."/>
            <person name="Sharma C.M."/>
            <person name="Diekert G."/>
            <person name="Schubert T."/>
        </authorList>
    </citation>
    <scope>NUCLEOTIDE SEQUENCE</scope>
    <source>
        <strain evidence="2">JPD-1</strain>
    </source>
</reference>
<evidence type="ECO:0000313" key="2">
    <source>
        <dbReference type="EMBL" id="ATB70396.1"/>
    </source>
</evidence>
<dbReference type="Proteomes" id="UP000217349">
    <property type="component" value="Chromosome"/>
</dbReference>
<gene>
    <name evidence="3" type="ORF">FA584_04295</name>
    <name evidence="2" type="ORF">SJPD1_2300</name>
</gene>
<dbReference type="EMBL" id="CP023275">
    <property type="protein sequence ID" value="ATB70396.1"/>
    <property type="molecule type" value="Genomic_DNA"/>
</dbReference>
<dbReference type="NCBIfam" id="NF040466">
    <property type="entry name" value="ydjY_domain"/>
    <property type="match status" value="1"/>
</dbReference>
<feature type="signal peptide" evidence="1">
    <location>
        <begin position="1"/>
        <end position="20"/>
    </location>
</feature>
<evidence type="ECO:0000313" key="3">
    <source>
        <dbReference type="EMBL" id="QIR75465.1"/>
    </source>
</evidence>
<dbReference type="RefSeq" id="WP_167749498.1">
    <property type="nucleotide sequence ID" value="NZ_CP023275.1"/>
</dbReference>
<sequence length="219" mass="23647">MKKTLAFLAVVALLFSACQKKDTTSTTQNVSVNGVSLSAPMKVDKENKTITILAAVNGKYLTENTRHAVVFKDGKFGDKPVFRAFQNQNDFLQAMLEIGGVAGNNMTKANGETTYVEGQKIALSVTWNGAPKSYDINEVISDSNNKLIDLRFGGNEKNAKELNTGCITCLDSCSVGIISNHAYTYGAVEKRGEVIFHGNAAILPKDGTLVAVTYKLINE</sequence>
<protein>
    <submittedName>
        <fullName evidence="2">Uncharacterized protein YdjY-like</fullName>
    </submittedName>
</protein>